<dbReference type="InterPro" id="IPR011053">
    <property type="entry name" value="Single_hybrid_motif"/>
</dbReference>
<protein>
    <recommendedName>
        <fullName evidence="3">Dihydrolipoamide acetyltransferase component of pyruvate dehydrogenase complex</fullName>
        <ecNumber evidence="3">2.3.1.-</ecNumber>
    </recommendedName>
</protein>
<dbReference type="InterPro" id="IPR001078">
    <property type="entry name" value="2-oxoacid_DH_actylTfrase"/>
</dbReference>
<name>A0A7S1KTW8_9EUKA</name>
<evidence type="ECO:0000256" key="3">
    <source>
        <dbReference type="RuleBase" id="RU003423"/>
    </source>
</evidence>
<dbReference type="InterPro" id="IPR036625">
    <property type="entry name" value="E3-bd_dom_sf"/>
</dbReference>
<dbReference type="InterPro" id="IPR000089">
    <property type="entry name" value="Biotin_lipoyl"/>
</dbReference>
<proteinExistence type="inferred from homology"/>
<feature type="region of interest" description="Disordered" evidence="4">
    <location>
        <begin position="112"/>
        <end position="164"/>
    </location>
</feature>
<dbReference type="InterPro" id="IPR045257">
    <property type="entry name" value="E2/Pdx1"/>
</dbReference>
<feature type="domain" description="Lipoyl-binding" evidence="5">
    <location>
        <begin position="29"/>
        <end position="105"/>
    </location>
</feature>
<evidence type="ECO:0000259" key="5">
    <source>
        <dbReference type="PROSITE" id="PS50968"/>
    </source>
</evidence>
<dbReference type="EMBL" id="HBGD01010462">
    <property type="protein sequence ID" value="CAD9085349.1"/>
    <property type="molecule type" value="Transcribed_RNA"/>
</dbReference>
<dbReference type="SUPFAM" id="SSF52777">
    <property type="entry name" value="CoA-dependent acyltransferases"/>
    <property type="match status" value="1"/>
</dbReference>
<feature type="region of interest" description="Disordered" evidence="4">
    <location>
        <begin position="209"/>
        <end position="242"/>
    </location>
</feature>
<feature type="compositionally biased region" description="Polar residues" evidence="4">
    <location>
        <begin position="145"/>
        <end position="156"/>
    </location>
</feature>
<dbReference type="SUPFAM" id="SSF47005">
    <property type="entry name" value="Peripheral subunit-binding domain of 2-oxo acid dehydrogenase complex"/>
    <property type="match status" value="1"/>
</dbReference>
<keyword evidence="3" id="KW-0808">Transferase</keyword>
<dbReference type="GO" id="GO:0005739">
    <property type="term" value="C:mitochondrion"/>
    <property type="evidence" value="ECO:0007669"/>
    <property type="project" value="TreeGrafter"/>
</dbReference>
<reference evidence="6" key="1">
    <citation type="submission" date="2021-01" db="EMBL/GenBank/DDBJ databases">
        <authorList>
            <person name="Corre E."/>
            <person name="Pelletier E."/>
            <person name="Niang G."/>
            <person name="Scheremetjew M."/>
            <person name="Finn R."/>
            <person name="Kale V."/>
            <person name="Holt S."/>
            <person name="Cochrane G."/>
            <person name="Meng A."/>
            <person name="Brown T."/>
            <person name="Cohen L."/>
        </authorList>
    </citation>
    <scope>NUCLEOTIDE SEQUENCE</scope>
    <source>
        <strain evidence="6">WS</strain>
    </source>
</reference>
<dbReference type="Pfam" id="PF00198">
    <property type="entry name" value="2-oxoacid_dh"/>
    <property type="match status" value="1"/>
</dbReference>
<dbReference type="Gene3D" id="4.10.320.10">
    <property type="entry name" value="E3-binding domain"/>
    <property type="match status" value="1"/>
</dbReference>
<evidence type="ECO:0000256" key="1">
    <source>
        <dbReference type="ARBA" id="ARBA00007317"/>
    </source>
</evidence>
<dbReference type="CDD" id="cd06849">
    <property type="entry name" value="lipoyl_domain"/>
    <property type="match status" value="1"/>
</dbReference>
<comment type="similarity">
    <text evidence="1 3">Belongs to the 2-oxoacid dehydrogenase family.</text>
</comment>
<gene>
    <name evidence="6" type="ORF">PCOS0759_LOCUS8603</name>
</gene>
<evidence type="ECO:0000256" key="4">
    <source>
        <dbReference type="SAM" id="MobiDB-lite"/>
    </source>
</evidence>
<dbReference type="PANTHER" id="PTHR23151:SF90">
    <property type="entry name" value="DIHYDROLIPOYLLYSINE-RESIDUE ACETYLTRANSFERASE COMPONENT OF PYRUVATE DEHYDROGENASE COMPLEX, MITOCHONDRIAL-RELATED"/>
    <property type="match status" value="1"/>
</dbReference>
<dbReference type="GO" id="GO:0016746">
    <property type="term" value="F:acyltransferase activity"/>
    <property type="evidence" value="ECO:0007669"/>
    <property type="project" value="UniProtKB-KW"/>
</dbReference>
<dbReference type="SUPFAM" id="SSF51230">
    <property type="entry name" value="Single hybrid motif"/>
    <property type="match status" value="1"/>
</dbReference>
<sequence>MHSLSKNLSKFSSTQKSLLGHISRRSYAIEPLIMPALSPTMTSGTLTKWHVKPGQKLSAGDVLCSVQTDKAVVDMDTQEDMIFGRVLIQEGTEDVKLGEVIALVCDDEADLNDMDSYEVPKSESSPSEEAPAEEVPQKQAHAEQTPPQTQASQKPTSDFKYMDPPSVRSFLETYNIDRTQIPTASGKGGRITKQDVVQFQQTDAFKNIAQKKKPATAAEGKKATETKPAPAARPQAGATYTDIPATPTRKIIASRLLESKQQLPHFFMSTEARIDKLLAYREHLKQQNVKASLNDFIIKMSARALEQVPQCNATFNSKTGQHEQQSQIDISIAVATEGGLITPIVKSANTKPVPQIAATVKDLATRARSGGLKPEEFQGGTFCISNLGMFGIKNFEAVINPPHALILSVGGSEKRPYLETQQEGNDQYGFSQSFDLSVLDNVDPEALNSGNGELKTATFVTLTVSADARAVDGQDVAQYLGVLKDLLEMRSYV</sequence>
<dbReference type="InterPro" id="IPR004167">
    <property type="entry name" value="PSBD"/>
</dbReference>
<evidence type="ECO:0000313" key="6">
    <source>
        <dbReference type="EMBL" id="CAD9085349.1"/>
    </source>
</evidence>
<organism evidence="6">
    <name type="scientific">Percolomonas cosmopolitus</name>
    <dbReference type="NCBI Taxonomy" id="63605"/>
    <lineage>
        <taxon>Eukaryota</taxon>
        <taxon>Discoba</taxon>
        <taxon>Heterolobosea</taxon>
        <taxon>Tetramitia</taxon>
        <taxon>Eutetramitia</taxon>
        <taxon>Percolomonadidae</taxon>
        <taxon>Percolomonas</taxon>
    </lineage>
</organism>
<dbReference type="Gene3D" id="3.30.559.10">
    <property type="entry name" value="Chloramphenicol acetyltransferase-like domain"/>
    <property type="match status" value="1"/>
</dbReference>
<dbReference type="InterPro" id="IPR023213">
    <property type="entry name" value="CAT-like_dom_sf"/>
</dbReference>
<keyword evidence="3" id="KW-0012">Acyltransferase</keyword>
<dbReference type="Gene3D" id="2.40.50.100">
    <property type="match status" value="1"/>
</dbReference>
<dbReference type="AlphaFoldDB" id="A0A7S1KTW8"/>
<dbReference type="PROSITE" id="PS50968">
    <property type="entry name" value="BIOTINYL_LIPOYL"/>
    <property type="match status" value="1"/>
</dbReference>
<dbReference type="PANTHER" id="PTHR23151">
    <property type="entry name" value="DIHYDROLIPOAMIDE ACETYL/SUCCINYL-TRANSFERASE-RELATED"/>
    <property type="match status" value="1"/>
</dbReference>
<dbReference type="GO" id="GO:0006086">
    <property type="term" value="P:pyruvate decarboxylation to acetyl-CoA"/>
    <property type="evidence" value="ECO:0007669"/>
    <property type="project" value="InterPro"/>
</dbReference>
<dbReference type="FunFam" id="2.40.50.100:FF:000010">
    <property type="entry name" value="Acetyltransferase component of pyruvate dehydrogenase complex"/>
    <property type="match status" value="1"/>
</dbReference>
<dbReference type="Pfam" id="PF00364">
    <property type="entry name" value="Biotin_lipoyl"/>
    <property type="match status" value="1"/>
</dbReference>
<comment type="cofactor">
    <cofactor evidence="3">
        <name>(R)-lipoate</name>
        <dbReference type="ChEBI" id="CHEBI:83088"/>
    </cofactor>
</comment>
<dbReference type="GO" id="GO:0045254">
    <property type="term" value="C:pyruvate dehydrogenase complex"/>
    <property type="evidence" value="ECO:0007669"/>
    <property type="project" value="InterPro"/>
</dbReference>
<keyword evidence="2 3" id="KW-0450">Lipoyl</keyword>
<dbReference type="EC" id="2.3.1.-" evidence="3"/>
<dbReference type="Pfam" id="PF02817">
    <property type="entry name" value="E3_binding"/>
    <property type="match status" value="1"/>
</dbReference>
<accession>A0A7S1KTW8</accession>
<evidence type="ECO:0000256" key="2">
    <source>
        <dbReference type="ARBA" id="ARBA00022823"/>
    </source>
</evidence>